<reference evidence="7 8" key="1">
    <citation type="submission" date="2018-05" db="EMBL/GenBank/DDBJ databases">
        <title>Genomic Encyclopedia of Type Strains, Phase IV (KMG-IV): sequencing the most valuable type-strain genomes for metagenomic binning, comparative biology and taxonomic classification.</title>
        <authorList>
            <person name="Goeker M."/>
        </authorList>
    </citation>
    <scope>NUCLEOTIDE SEQUENCE [LARGE SCALE GENOMIC DNA]</scope>
    <source>
        <strain evidence="7 8">DSM 22999</strain>
    </source>
</reference>
<dbReference type="OrthoDB" id="9804377at2"/>
<feature type="domain" description="Thiamin pyrophosphokinase thiamin-binding" evidence="6">
    <location>
        <begin position="139"/>
        <end position="202"/>
    </location>
</feature>
<dbReference type="PANTHER" id="PTHR41299:SF1">
    <property type="entry name" value="THIAMINE PYROPHOSPHOKINASE"/>
    <property type="match status" value="1"/>
</dbReference>
<dbReference type="Gene3D" id="3.40.50.10240">
    <property type="entry name" value="Thiamin pyrophosphokinase, catalytic domain"/>
    <property type="match status" value="1"/>
</dbReference>
<keyword evidence="3 7" id="KW-0418">Kinase</keyword>
<protein>
    <recommendedName>
        <fullName evidence="5">Thiamine diphosphokinase</fullName>
        <ecNumber evidence="5">2.7.6.2</ecNumber>
    </recommendedName>
</protein>
<dbReference type="CDD" id="cd07995">
    <property type="entry name" value="TPK"/>
    <property type="match status" value="1"/>
</dbReference>
<accession>A0A2U0TGM3</accession>
<dbReference type="InterPro" id="IPR007373">
    <property type="entry name" value="Thiamin_PyroPKinase_B1-bd"/>
</dbReference>
<keyword evidence="2" id="KW-0547">Nucleotide-binding</keyword>
<sequence>MTNIAFIAGGEFSPLQNHYDFYVGIDRGCLFLLNNGLPLDFAIGDFDSISAADLAKIQQATKHFIQAPTAKNDTDTELALKTIFAQYPQAKATIYGGFGGRLDHLLANVFLPSDPELAPFMQQISLIDGQNVVSYAPSGLHRVKRIDNMKYVSFMTDGNADLTILNAKYDLTPSNFFKKKIYSSNEFIGDFIDVSVDSGYVVIIQTKDRE</sequence>
<dbReference type="Pfam" id="PF04265">
    <property type="entry name" value="TPK_B1_binding"/>
    <property type="match status" value="1"/>
</dbReference>
<keyword evidence="1" id="KW-0808">Transferase</keyword>
<evidence type="ECO:0000256" key="1">
    <source>
        <dbReference type="ARBA" id="ARBA00022679"/>
    </source>
</evidence>
<keyword evidence="8" id="KW-1185">Reference proteome</keyword>
<dbReference type="InterPro" id="IPR053149">
    <property type="entry name" value="TPK"/>
</dbReference>
<dbReference type="InterPro" id="IPR007371">
    <property type="entry name" value="TPK_catalytic"/>
</dbReference>
<dbReference type="GO" id="GO:0016301">
    <property type="term" value="F:kinase activity"/>
    <property type="evidence" value="ECO:0007669"/>
    <property type="project" value="UniProtKB-KW"/>
</dbReference>
<evidence type="ECO:0000313" key="7">
    <source>
        <dbReference type="EMBL" id="PVX42762.1"/>
    </source>
</evidence>
<dbReference type="SUPFAM" id="SSF63999">
    <property type="entry name" value="Thiamin pyrophosphokinase, catalytic domain"/>
    <property type="match status" value="1"/>
</dbReference>
<dbReference type="NCBIfam" id="TIGR01378">
    <property type="entry name" value="thi_PPkinase"/>
    <property type="match status" value="1"/>
</dbReference>
<dbReference type="GO" id="GO:0009229">
    <property type="term" value="P:thiamine diphosphate biosynthetic process"/>
    <property type="evidence" value="ECO:0007669"/>
    <property type="project" value="InterPro"/>
</dbReference>
<dbReference type="InterPro" id="IPR036759">
    <property type="entry name" value="TPK_catalytic_sf"/>
</dbReference>
<dbReference type="AlphaFoldDB" id="A0A2U0TGM3"/>
<evidence type="ECO:0000256" key="3">
    <source>
        <dbReference type="ARBA" id="ARBA00022777"/>
    </source>
</evidence>
<dbReference type="GO" id="GO:0005524">
    <property type="term" value="F:ATP binding"/>
    <property type="evidence" value="ECO:0007669"/>
    <property type="project" value="UniProtKB-KW"/>
</dbReference>
<dbReference type="RefSeq" id="WP_116630873.1">
    <property type="nucleotide sequence ID" value="NZ_QENU01000001.1"/>
</dbReference>
<evidence type="ECO:0000256" key="5">
    <source>
        <dbReference type="NCBIfam" id="TIGR01378"/>
    </source>
</evidence>
<gene>
    <name evidence="7" type="ORF">C8D76_10190</name>
</gene>
<dbReference type="InterPro" id="IPR006282">
    <property type="entry name" value="Thi_PPkinase"/>
</dbReference>
<name>A0A2U0TGM3_9PAST</name>
<dbReference type="PANTHER" id="PTHR41299">
    <property type="entry name" value="THIAMINE PYROPHOSPHOKINASE"/>
    <property type="match status" value="1"/>
</dbReference>
<dbReference type="Proteomes" id="UP000245909">
    <property type="component" value="Unassembled WGS sequence"/>
</dbReference>
<evidence type="ECO:0000313" key="8">
    <source>
        <dbReference type="Proteomes" id="UP000245909"/>
    </source>
</evidence>
<evidence type="ECO:0000256" key="4">
    <source>
        <dbReference type="ARBA" id="ARBA00022840"/>
    </source>
</evidence>
<dbReference type="EC" id="2.7.6.2" evidence="5"/>
<evidence type="ECO:0000259" key="6">
    <source>
        <dbReference type="SMART" id="SM00983"/>
    </source>
</evidence>
<comment type="caution">
    <text evidence="7">The sequence shown here is derived from an EMBL/GenBank/DDBJ whole genome shotgun (WGS) entry which is preliminary data.</text>
</comment>
<proteinExistence type="predicted"/>
<dbReference type="EMBL" id="QENU01000001">
    <property type="protein sequence ID" value="PVX42762.1"/>
    <property type="molecule type" value="Genomic_DNA"/>
</dbReference>
<keyword evidence="4" id="KW-0067">ATP-binding</keyword>
<dbReference type="Pfam" id="PF04263">
    <property type="entry name" value="TPK_catalytic"/>
    <property type="match status" value="1"/>
</dbReference>
<dbReference type="GO" id="GO:0006772">
    <property type="term" value="P:thiamine metabolic process"/>
    <property type="evidence" value="ECO:0007669"/>
    <property type="project" value="UniProtKB-UniRule"/>
</dbReference>
<organism evidence="7 8">
    <name type="scientific">Alitibacter langaaensis DSM 22999</name>
    <dbReference type="NCBI Taxonomy" id="1122935"/>
    <lineage>
        <taxon>Bacteria</taxon>
        <taxon>Pseudomonadati</taxon>
        <taxon>Pseudomonadota</taxon>
        <taxon>Gammaproteobacteria</taxon>
        <taxon>Pasteurellales</taxon>
        <taxon>Pasteurellaceae</taxon>
        <taxon>Alitibacter</taxon>
    </lineage>
</organism>
<dbReference type="GO" id="GO:0030975">
    <property type="term" value="F:thiamine binding"/>
    <property type="evidence" value="ECO:0007669"/>
    <property type="project" value="InterPro"/>
</dbReference>
<evidence type="ECO:0000256" key="2">
    <source>
        <dbReference type="ARBA" id="ARBA00022741"/>
    </source>
</evidence>
<dbReference type="SMART" id="SM00983">
    <property type="entry name" value="TPK_B1_binding"/>
    <property type="match status" value="1"/>
</dbReference>
<dbReference type="GO" id="GO:0004788">
    <property type="term" value="F:thiamine diphosphokinase activity"/>
    <property type="evidence" value="ECO:0007669"/>
    <property type="project" value="UniProtKB-UniRule"/>
</dbReference>